<dbReference type="PANTHER" id="PTHR43065:SF10">
    <property type="entry name" value="PEROXIDE STRESS-ACTIVATED HISTIDINE KINASE MAK3"/>
    <property type="match status" value="1"/>
</dbReference>
<dbReference type="SUPFAM" id="SSF52172">
    <property type="entry name" value="CheY-like"/>
    <property type="match status" value="1"/>
</dbReference>
<evidence type="ECO:0000259" key="11">
    <source>
        <dbReference type="PROSITE" id="PS50109"/>
    </source>
</evidence>
<dbReference type="GO" id="GO:0005524">
    <property type="term" value="F:ATP binding"/>
    <property type="evidence" value="ECO:0007669"/>
    <property type="project" value="UniProtKB-KW"/>
</dbReference>
<dbReference type="InterPro" id="IPR000014">
    <property type="entry name" value="PAS"/>
</dbReference>
<dbReference type="CDD" id="cd00156">
    <property type="entry name" value="REC"/>
    <property type="match status" value="1"/>
</dbReference>
<dbReference type="InterPro" id="IPR004358">
    <property type="entry name" value="Sig_transdc_His_kin-like_C"/>
</dbReference>
<dbReference type="PRINTS" id="PR00344">
    <property type="entry name" value="BCTRLSENSOR"/>
</dbReference>
<dbReference type="SMART" id="SM00388">
    <property type="entry name" value="HisKA"/>
    <property type="match status" value="1"/>
</dbReference>
<dbReference type="PROSITE" id="PS50112">
    <property type="entry name" value="PAS"/>
    <property type="match status" value="1"/>
</dbReference>
<dbReference type="CDD" id="cd00130">
    <property type="entry name" value="PAS"/>
    <property type="match status" value="1"/>
</dbReference>
<dbReference type="InterPro" id="IPR001610">
    <property type="entry name" value="PAC"/>
</dbReference>
<dbReference type="InterPro" id="IPR036890">
    <property type="entry name" value="HATPase_C_sf"/>
</dbReference>
<evidence type="ECO:0000256" key="7">
    <source>
        <dbReference type="ARBA" id="ARBA00022840"/>
    </source>
</evidence>
<dbReference type="GO" id="GO:0000155">
    <property type="term" value="F:phosphorelay sensor kinase activity"/>
    <property type="evidence" value="ECO:0007669"/>
    <property type="project" value="InterPro"/>
</dbReference>
<proteinExistence type="predicted"/>
<evidence type="ECO:0000256" key="5">
    <source>
        <dbReference type="ARBA" id="ARBA00022741"/>
    </source>
</evidence>
<dbReference type="InterPro" id="IPR000700">
    <property type="entry name" value="PAS-assoc_C"/>
</dbReference>
<evidence type="ECO:0000256" key="10">
    <source>
        <dbReference type="SAM" id="Phobius"/>
    </source>
</evidence>
<feature type="domain" description="Response regulatory" evidence="12">
    <location>
        <begin position="629"/>
        <end position="743"/>
    </location>
</feature>
<feature type="modified residue" description="4-aspartylphosphate" evidence="9">
    <location>
        <position position="680"/>
    </location>
</feature>
<dbReference type="SMART" id="SM00091">
    <property type="entry name" value="PAS"/>
    <property type="match status" value="1"/>
</dbReference>
<accession>A0A347UD23</accession>
<evidence type="ECO:0000256" key="9">
    <source>
        <dbReference type="PROSITE-ProRule" id="PRU00169"/>
    </source>
</evidence>
<dbReference type="PROSITE" id="PS50113">
    <property type="entry name" value="PAC"/>
    <property type="match status" value="1"/>
</dbReference>
<dbReference type="CDD" id="cd00075">
    <property type="entry name" value="HATPase"/>
    <property type="match status" value="1"/>
</dbReference>
<evidence type="ECO:0000259" key="14">
    <source>
        <dbReference type="PROSITE" id="PS50113"/>
    </source>
</evidence>
<dbReference type="CDD" id="cd00082">
    <property type="entry name" value="HisKA"/>
    <property type="match status" value="1"/>
</dbReference>
<dbReference type="Gene3D" id="3.40.50.2300">
    <property type="match status" value="1"/>
</dbReference>
<dbReference type="Pfam" id="PF13426">
    <property type="entry name" value="PAS_9"/>
    <property type="match status" value="1"/>
</dbReference>
<name>A0A347UD23_9RHOB</name>
<dbReference type="InterPro" id="IPR011006">
    <property type="entry name" value="CheY-like_superfamily"/>
</dbReference>
<dbReference type="EMBL" id="CP032125">
    <property type="protein sequence ID" value="AXX96751.1"/>
    <property type="molecule type" value="Genomic_DNA"/>
</dbReference>
<dbReference type="Gene3D" id="3.30.450.20">
    <property type="entry name" value="PAS domain"/>
    <property type="match status" value="1"/>
</dbReference>
<dbReference type="Proteomes" id="UP000261704">
    <property type="component" value="Chromosome"/>
</dbReference>
<keyword evidence="8" id="KW-0902">Two-component regulatory system</keyword>
<evidence type="ECO:0000256" key="2">
    <source>
        <dbReference type="ARBA" id="ARBA00012438"/>
    </source>
</evidence>
<dbReference type="KEGG" id="pamo:BAR1_01630"/>
<keyword evidence="10" id="KW-0812">Transmembrane</keyword>
<dbReference type="AlphaFoldDB" id="A0A347UD23"/>
<feature type="domain" description="Histidine kinase" evidence="11">
    <location>
        <begin position="384"/>
        <end position="611"/>
    </location>
</feature>
<dbReference type="SUPFAM" id="SSF47384">
    <property type="entry name" value="Homodimeric domain of signal transducing histidine kinase"/>
    <property type="match status" value="1"/>
</dbReference>
<keyword evidence="5" id="KW-0547">Nucleotide-binding</keyword>
<keyword evidence="4" id="KW-0808">Transferase</keyword>
<dbReference type="InterPro" id="IPR003594">
    <property type="entry name" value="HATPase_dom"/>
</dbReference>
<dbReference type="InterPro" id="IPR001789">
    <property type="entry name" value="Sig_transdc_resp-reg_receiver"/>
</dbReference>
<keyword evidence="7" id="KW-0067">ATP-binding</keyword>
<dbReference type="PANTHER" id="PTHR43065">
    <property type="entry name" value="SENSOR HISTIDINE KINASE"/>
    <property type="match status" value="1"/>
</dbReference>
<evidence type="ECO:0000256" key="3">
    <source>
        <dbReference type="ARBA" id="ARBA00022553"/>
    </source>
</evidence>
<keyword evidence="10" id="KW-1133">Transmembrane helix</keyword>
<dbReference type="OrthoDB" id="9796100at2"/>
<evidence type="ECO:0000259" key="13">
    <source>
        <dbReference type="PROSITE" id="PS50112"/>
    </source>
</evidence>
<feature type="transmembrane region" description="Helical" evidence="10">
    <location>
        <begin position="201"/>
        <end position="227"/>
    </location>
</feature>
<dbReference type="InterPro" id="IPR003661">
    <property type="entry name" value="HisK_dim/P_dom"/>
</dbReference>
<evidence type="ECO:0000259" key="12">
    <source>
        <dbReference type="PROSITE" id="PS50110"/>
    </source>
</evidence>
<dbReference type="Pfam" id="PF00072">
    <property type="entry name" value="Response_reg"/>
    <property type="match status" value="1"/>
</dbReference>
<dbReference type="EC" id="2.7.13.3" evidence="2"/>
<keyword evidence="10" id="KW-0472">Membrane</keyword>
<dbReference type="Gene3D" id="1.10.287.130">
    <property type="match status" value="1"/>
</dbReference>
<dbReference type="SUPFAM" id="SSF55785">
    <property type="entry name" value="PYP-like sensor domain (PAS domain)"/>
    <property type="match status" value="1"/>
</dbReference>
<gene>
    <name evidence="15" type="ORF">BAR1_01630</name>
</gene>
<evidence type="ECO:0000313" key="15">
    <source>
        <dbReference type="EMBL" id="AXX96751.1"/>
    </source>
</evidence>
<dbReference type="SMART" id="SM00086">
    <property type="entry name" value="PAC"/>
    <property type="match status" value="1"/>
</dbReference>
<dbReference type="PROSITE" id="PS50109">
    <property type="entry name" value="HIS_KIN"/>
    <property type="match status" value="1"/>
</dbReference>
<dbReference type="InterPro" id="IPR005467">
    <property type="entry name" value="His_kinase_dom"/>
</dbReference>
<dbReference type="SMART" id="SM00448">
    <property type="entry name" value="REC"/>
    <property type="match status" value="1"/>
</dbReference>
<feature type="transmembrane region" description="Helical" evidence="10">
    <location>
        <begin position="16"/>
        <end position="37"/>
    </location>
</feature>
<dbReference type="PROSITE" id="PS50110">
    <property type="entry name" value="RESPONSE_REGULATORY"/>
    <property type="match status" value="1"/>
</dbReference>
<feature type="domain" description="PAC" evidence="14">
    <location>
        <begin position="319"/>
        <end position="371"/>
    </location>
</feature>
<evidence type="ECO:0000313" key="16">
    <source>
        <dbReference type="Proteomes" id="UP000261704"/>
    </source>
</evidence>
<keyword evidence="16" id="KW-1185">Reference proteome</keyword>
<dbReference type="NCBIfam" id="TIGR00229">
    <property type="entry name" value="sensory_box"/>
    <property type="match status" value="1"/>
</dbReference>
<sequence length="748" mass="83314">MQSNQTSHTPKRRRRLMPIAVTGAAVLLLILAVMLALSNETSSRFRKIKTGWEEYSQAADPRGLWISEIRGYFGYGGMIHNFKNYVLRQEDIYEETLRAQSRLLLDAISTYQAANPDPVEQDALVRIKRVVEEYSRNIEIIKQGISEHKSAEEIDALVRVDDSDALRALAVLERHWLDQRQRNLDTIVAALSDGDALVRSLAGVMVLLTALVGLIALMIFALVGSALRSNAAQLKELEARKSAQMAERKLAWVVQQSPASIMITDTNGMIEFANRKLLEMTGYSEEELVGKSPSILKSGHTPEGAYRDIWKRLSQGKPWRGVFKNLRKDGSHYWAATSLLPLLNEEGEITNYIGVGEDITEKRHVDEQIAQVQKMEAVGILAGSVAHDFNNVLMTIIGNTELIKLESEDMDAPEDVRASIDHIEIASRRARALIQQLLTFARQQPGQARRLELHHAVDEALELIRVSTPPTVQIEFKPAVDLVATDIDPTAFFQIVMNLCHNAVEAIGDRGGRIELRLDRINRGTEGGLKKLPKGALGTIRLEIDDNGPGIPQDIQEKIFEPFFSTKPVGKGTGLGLAIVRNWVEEAGGKVRLQSSRETGTCFTLLFPEFEVTESETEQQSRPQMGHEHILLVDDEEELLYTIRRMMARLGYRVEAFSNPALALHAFRTNPGSYDAVVTDMMMPGMNGAELITALHEIRPELPAMVISSYMVEGSLPDDLKDVVTVQKPVNMAGLAHAMRLTIDRSQG</sequence>
<dbReference type="InterPro" id="IPR036097">
    <property type="entry name" value="HisK_dim/P_sf"/>
</dbReference>
<keyword evidence="3 9" id="KW-0597">Phosphoprotein</keyword>
<reference evidence="15 16" key="1">
    <citation type="submission" date="2018-09" db="EMBL/GenBank/DDBJ databases">
        <title>Profundibacter amoris BAR1 gen. nov., sp. nov., a new member of the Roseobacter clade isolated at Lokis Castle Vent Field on the Arctic Mid-Oceanic Ridge.</title>
        <authorList>
            <person name="Le Moine Bauer S."/>
            <person name="Sjoeberg A.G."/>
            <person name="L'Haridon S."/>
            <person name="Stokke R."/>
            <person name="Roalkvam I."/>
            <person name="Steen I.H."/>
            <person name="Dahle H."/>
        </authorList>
    </citation>
    <scope>NUCLEOTIDE SEQUENCE [LARGE SCALE GENOMIC DNA]</scope>
    <source>
        <strain evidence="15 16">BAR1</strain>
    </source>
</reference>
<comment type="catalytic activity">
    <reaction evidence="1">
        <text>ATP + protein L-histidine = ADP + protein N-phospho-L-histidine.</text>
        <dbReference type="EC" id="2.7.13.3"/>
    </reaction>
</comment>
<evidence type="ECO:0000256" key="6">
    <source>
        <dbReference type="ARBA" id="ARBA00022777"/>
    </source>
</evidence>
<evidence type="ECO:0000256" key="4">
    <source>
        <dbReference type="ARBA" id="ARBA00022679"/>
    </source>
</evidence>
<organism evidence="15 16">
    <name type="scientific">Profundibacter amoris</name>
    <dbReference type="NCBI Taxonomy" id="2171755"/>
    <lineage>
        <taxon>Bacteria</taxon>
        <taxon>Pseudomonadati</taxon>
        <taxon>Pseudomonadota</taxon>
        <taxon>Alphaproteobacteria</taxon>
        <taxon>Rhodobacterales</taxon>
        <taxon>Paracoccaceae</taxon>
        <taxon>Profundibacter</taxon>
    </lineage>
</organism>
<dbReference type="Pfam" id="PF00512">
    <property type="entry name" value="HisKA"/>
    <property type="match status" value="1"/>
</dbReference>
<dbReference type="Pfam" id="PF02518">
    <property type="entry name" value="HATPase_c"/>
    <property type="match status" value="1"/>
</dbReference>
<feature type="domain" description="PAS" evidence="13">
    <location>
        <begin position="246"/>
        <end position="292"/>
    </location>
</feature>
<dbReference type="InterPro" id="IPR035965">
    <property type="entry name" value="PAS-like_dom_sf"/>
</dbReference>
<evidence type="ECO:0000256" key="1">
    <source>
        <dbReference type="ARBA" id="ARBA00000085"/>
    </source>
</evidence>
<evidence type="ECO:0000256" key="8">
    <source>
        <dbReference type="ARBA" id="ARBA00023012"/>
    </source>
</evidence>
<dbReference type="SMART" id="SM00387">
    <property type="entry name" value="HATPase_c"/>
    <property type="match status" value="1"/>
</dbReference>
<keyword evidence="6 15" id="KW-0418">Kinase</keyword>
<dbReference type="SUPFAM" id="SSF55874">
    <property type="entry name" value="ATPase domain of HSP90 chaperone/DNA topoisomerase II/histidine kinase"/>
    <property type="match status" value="1"/>
</dbReference>
<dbReference type="Gene3D" id="3.30.565.10">
    <property type="entry name" value="Histidine kinase-like ATPase, C-terminal domain"/>
    <property type="match status" value="1"/>
</dbReference>
<protein>
    <recommendedName>
        <fullName evidence="2">histidine kinase</fullName>
        <ecNumber evidence="2">2.7.13.3</ecNumber>
    </recommendedName>
</protein>